<sequence>MGGIETEISTATYPDGGLRAWLVVLGSWAAMMPSMGLLNTLAVLQARLTDNELKHLPESTIAWIFSSYAFFLYFCGAQVGPIFDSYDVRLLIIPGNIGIVASMMLIGLCKEFYQFFLCFGVLGGISASLLFNPAIAIIGHWFHDRRALATGIACTAGGIGGIIFPLIILYLTPRIGFAWSTRIIGFICLLMTFLSGFLMRKRLPDNKQAGGVIDLKALRDVRYGLTTLAVFLVEFAVLVPYTFIALYAVHAGMSTQNAYLQSAFLNAGAIPGRALPGYAADRFGAFNVLGFTSLCCAALIFGLWYTAGSNEAAITSFAVLYGFWSGAAISVTPVCISKVCKIEDIGKRTGTAFFITSFGVLIGLPITGAILRADHGEYFGAIIFSGVLYLAAAVTLYVTRSLVVGWGPKAVF</sequence>
<feature type="transmembrane region" description="Helical" evidence="3">
    <location>
        <begin position="89"/>
        <end position="108"/>
    </location>
</feature>
<protein>
    <submittedName>
        <fullName evidence="5">MFS transporter asaE</fullName>
    </submittedName>
</protein>
<dbReference type="PANTHER" id="PTHR11360">
    <property type="entry name" value="MONOCARBOXYLATE TRANSPORTER"/>
    <property type="match status" value="1"/>
</dbReference>
<evidence type="ECO:0000256" key="2">
    <source>
        <dbReference type="ARBA" id="ARBA00006727"/>
    </source>
</evidence>
<dbReference type="PROSITE" id="PS50850">
    <property type="entry name" value="MFS"/>
    <property type="match status" value="1"/>
</dbReference>
<evidence type="ECO:0000313" key="5">
    <source>
        <dbReference type="EMBL" id="KAK5994303.1"/>
    </source>
</evidence>
<feature type="transmembrane region" description="Helical" evidence="3">
    <location>
        <begin position="20"/>
        <end position="41"/>
    </location>
</feature>
<dbReference type="Gene3D" id="1.20.1250.20">
    <property type="entry name" value="MFS general substrate transporter like domains"/>
    <property type="match status" value="1"/>
</dbReference>
<keyword evidence="3" id="KW-1133">Transmembrane helix</keyword>
<dbReference type="PANTHER" id="PTHR11360:SF240">
    <property type="entry name" value="MONOCARBOXYLATE TRANSPORTER (EUROFUNG)-RELATED"/>
    <property type="match status" value="1"/>
</dbReference>
<feature type="transmembrane region" description="Helical" evidence="3">
    <location>
        <begin position="283"/>
        <end position="305"/>
    </location>
</feature>
<accession>A0ABR0SQ48</accession>
<keyword evidence="3" id="KW-0472">Membrane</keyword>
<evidence type="ECO:0000256" key="3">
    <source>
        <dbReference type="SAM" id="Phobius"/>
    </source>
</evidence>
<dbReference type="InterPro" id="IPR020846">
    <property type="entry name" value="MFS_dom"/>
</dbReference>
<dbReference type="SUPFAM" id="SSF103473">
    <property type="entry name" value="MFS general substrate transporter"/>
    <property type="match status" value="1"/>
</dbReference>
<name>A0ABR0SQ48_9HYPO</name>
<feature type="domain" description="Major facilitator superfamily (MFS) profile" evidence="4">
    <location>
        <begin position="1"/>
        <end position="403"/>
    </location>
</feature>
<reference evidence="5 6" key="1">
    <citation type="submission" date="2024-01" db="EMBL/GenBank/DDBJ databases">
        <title>Complete genome of Cladobotryum mycophilum ATHUM6906.</title>
        <authorList>
            <person name="Christinaki A.C."/>
            <person name="Myridakis A.I."/>
            <person name="Kouvelis V.N."/>
        </authorList>
    </citation>
    <scope>NUCLEOTIDE SEQUENCE [LARGE SCALE GENOMIC DNA]</scope>
    <source>
        <strain evidence="5 6">ATHUM6906</strain>
    </source>
</reference>
<keyword evidence="6" id="KW-1185">Reference proteome</keyword>
<dbReference type="EMBL" id="JAVFKD010000010">
    <property type="protein sequence ID" value="KAK5994303.1"/>
    <property type="molecule type" value="Genomic_DNA"/>
</dbReference>
<feature type="transmembrane region" description="Helical" evidence="3">
    <location>
        <begin position="183"/>
        <end position="203"/>
    </location>
</feature>
<proteinExistence type="inferred from homology"/>
<evidence type="ECO:0000259" key="4">
    <source>
        <dbReference type="PROSITE" id="PS50850"/>
    </source>
</evidence>
<comment type="similarity">
    <text evidence="2">Belongs to the major facilitator superfamily. Monocarboxylate porter (TC 2.A.1.13) family.</text>
</comment>
<feature type="transmembrane region" description="Helical" evidence="3">
    <location>
        <begin position="352"/>
        <end position="372"/>
    </location>
</feature>
<feature type="transmembrane region" description="Helical" evidence="3">
    <location>
        <begin position="61"/>
        <end position="83"/>
    </location>
</feature>
<gene>
    <name evidence="5" type="ORF">PT974_04776</name>
</gene>
<organism evidence="5 6">
    <name type="scientific">Cladobotryum mycophilum</name>
    <dbReference type="NCBI Taxonomy" id="491253"/>
    <lineage>
        <taxon>Eukaryota</taxon>
        <taxon>Fungi</taxon>
        <taxon>Dikarya</taxon>
        <taxon>Ascomycota</taxon>
        <taxon>Pezizomycotina</taxon>
        <taxon>Sordariomycetes</taxon>
        <taxon>Hypocreomycetidae</taxon>
        <taxon>Hypocreales</taxon>
        <taxon>Hypocreaceae</taxon>
        <taxon>Cladobotryum</taxon>
    </lineage>
</organism>
<evidence type="ECO:0000256" key="1">
    <source>
        <dbReference type="ARBA" id="ARBA00004141"/>
    </source>
</evidence>
<dbReference type="InterPro" id="IPR036259">
    <property type="entry name" value="MFS_trans_sf"/>
</dbReference>
<evidence type="ECO:0000313" key="6">
    <source>
        <dbReference type="Proteomes" id="UP001338125"/>
    </source>
</evidence>
<comment type="subcellular location">
    <subcellularLocation>
        <location evidence="1">Membrane</location>
        <topology evidence="1">Multi-pass membrane protein</topology>
    </subcellularLocation>
</comment>
<dbReference type="InterPro" id="IPR050327">
    <property type="entry name" value="Proton-linked_MCT"/>
</dbReference>
<dbReference type="InterPro" id="IPR011701">
    <property type="entry name" value="MFS"/>
</dbReference>
<dbReference type="Pfam" id="PF07690">
    <property type="entry name" value="MFS_1"/>
    <property type="match status" value="1"/>
</dbReference>
<feature type="transmembrane region" description="Helical" evidence="3">
    <location>
        <begin position="378"/>
        <end position="399"/>
    </location>
</feature>
<feature type="transmembrane region" description="Helical" evidence="3">
    <location>
        <begin position="223"/>
        <end position="249"/>
    </location>
</feature>
<comment type="caution">
    <text evidence="5">The sequence shown here is derived from an EMBL/GenBank/DDBJ whole genome shotgun (WGS) entry which is preliminary data.</text>
</comment>
<feature type="transmembrane region" description="Helical" evidence="3">
    <location>
        <begin position="115"/>
        <end position="142"/>
    </location>
</feature>
<feature type="transmembrane region" description="Helical" evidence="3">
    <location>
        <begin position="317"/>
        <end position="340"/>
    </location>
</feature>
<feature type="transmembrane region" description="Helical" evidence="3">
    <location>
        <begin position="148"/>
        <end position="171"/>
    </location>
</feature>
<dbReference type="Proteomes" id="UP001338125">
    <property type="component" value="Unassembled WGS sequence"/>
</dbReference>
<keyword evidence="3" id="KW-0812">Transmembrane</keyword>